<reference evidence="10" key="1">
    <citation type="submission" date="2003-08" db="EMBL/GenBank/DDBJ databases">
        <authorList>
            <person name="Birren B."/>
            <person name="Nusbaum C."/>
            <person name="Abebe A."/>
            <person name="Abouelleil A."/>
            <person name="Adekoya E."/>
            <person name="Ait-zahra M."/>
            <person name="Allen N."/>
            <person name="Allen T."/>
            <person name="An P."/>
            <person name="Anderson M."/>
            <person name="Anderson S."/>
            <person name="Arachchi H."/>
            <person name="Armbruster J."/>
            <person name="Bachantsang P."/>
            <person name="Baldwin J."/>
            <person name="Barry A."/>
            <person name="Bayul T."/>
            <person name="Blitshsteyn B."/>
            <person name="Bloom T."/>
            <person name="Blye J."/>
            <person name="Boguslavskiy L."/>
            <person name="Borowsky M."/>
            <person name="Boukhgalter B."/>
            <person name="Brunache A."/>
            <person name="Butler J."/>
            <person name="Calixte N."/>
            <person name="Calvo S."/>
            <person name="Camarata J."/>
            <person name="Campo K."/>
            <person name="Chang J."/>
            <person name="Cheshatsang Y."/>
            <person name="Citroen M."/>
            <person name="Collymore A."/>
            <person name="Considine T."/>
            <person name="Cook A."/>
            <person name="Cooke P."/>
            <person name="Corum B."/>
            <person name="Cuomo C."/>
            <person name="David R."/>
            <person name="Dawoe T."/>
            <person name="Degray S."/>
            <person name="Dodge S."/>
            <person name="Dooley K."/>
            <person name="Dorje P."/>
            <person name="Dorjee K."/>
            <person name="Dorris L."/>
            <person name="Duffey N."/>
            <person name="Dupes A."/>
            <person name="Elkins T."/>
            <person name="Engels R."/>
            <person name="Erickson J."/>
            <person name="Farina A."/>
            <person name="Faro S."/>
            <person name="Ferreira P."/>
            <person name="Fischer H."/>
            <person name="Fitzgerald M."/>
            <person name="Foley K."/>
            <person name="Gage D."/>
            <person name="Galagan J."/>
            <person name="Gearin G."/>
            <person name="Gnerre S."/>
            <person name="Gnirke A."/>
            <person name="Goyette A."/>
            <person name="Graham J."/>
            <person name="Grandbois E."/>
            <person name="Gyaltsen K."/>
            <person name="Hafez N."/>
            <person name="Hagopian D."/>
            <person name="Hagos B."/>
            <person name="Hall J."/>
            <person name="Hatcher B."/>
            <person name="Heller A."/>
            <person name="Higgins H."/>
            <person name="Honan T."/>
            <person name="Horn A."/>
            <person name="Houde N."/>
            <person name="Hughes L."/>
            <person name="Hulme W."/>
            <person name="Husby E."/>
            <person name="Iliev I."/>
            <person name="Jaffe D."/>
            <person name="Jones C."/>
            <person name="Kamal M."/>
            <person name="Kamat A."/>
            <person name="Kamvysselis M."/>
            <person name="Karlsson E."/>
            <person name="Kells C."/>
            <person name="Kieu A."/>
            <person name="Kisner P."/>
            <person name="Kodira C."/>
            <person name="Kulbokas E."/>
            <person name="Labutti K."/>
            <person name="Lama D."/>
            <person name="Landers T."/>
            <person name="Leger J."/>
            <person name="Levine S."/>
            <person name="Lewis D."/>
            <person name="Lewis T."/>
            <person name="Lindblad-toh K."/>
            <person name="Liu X."/>
            <person name="Lokyitsang T."/>
            <person name="Lokyitsang Y."/>
            <person name="Lucien O."/>
            <person name="Lui A."/>
            <person name="Ma L.J."/>
            <person name="Mabbitt R."/>
            <person name="Macdonald J."/>
            <person name="Maclean C."/>
            <person name="Major J."/>
            <person name="Manning J."/>
            <person name="Marabella R."/>
            <person name="Maru K."/>
            <person name="Matthews C."/>
            <person name="Mauceli E."/>
            <person name="Mccarthy M."/>
            <person name="Mcdonough S."/>
            <person name="Mcghee T."/>
            <person name="Meldrim J."/>
            <person name="Meneus L."/>
            <person name="Mesirov J."/>
            <person name="Mihalev A."/>
            <person name="Mihova T."/>
            <person name="Mikkelsen T."/>
            <person name="Mlenga V."/>
            <person name="Moru K."/>
            <person name="Mozes J."/>
            <person name="Mulrain L."/>
            <person name="Munson G."/>
            <person name="Naylor J."/>
            <person name="Newes C."/>
            <person name="Nguyen C."/>
            <person name="Nguyen N."/>
            <person name="Nguyen T."/>
            <person name="Nicol R."/>
            <person name="Nielsen C."/>
            <person name="Nizzari M."/>
            <person name="Norbu C."/>
            <person name="Norbu N."/>
            <person name="O'donnell P."/>
            <person name="Okoawo O."/>
            <person name="O'leary S."/>
            <person name="Omotosho B."/>
            <person name="O'neill K."/>
            <person name="Osman S."/>
            <person name="Parker S."/>
            <person name="Perrin D."/>
            <person name="Phunkhang P."/>
            <person name="Piqani B."/>
            <person name="Purcell S."/>
            <person name="Rachupka T."/>
            <person name="Ramasamy U."/>
            <person name="Rameau R."/>
            <person name="Ray V."/>
            <person name="Raymond C."/>
            <person name="Retta R."/>
            <person name="Richardson S."/>
            <person name="Rise C."/>
            <person name="Rodriguez J."/>
            <person name="Rogers J."/>
            <person name="Rogov P."/>
            <person name="Rutman M."/>
            <person name="Schupbach R."/>
            <person name="Seaman C."/>
            <person name="Settipalli S."/>
            <person name="Sharpe T."/>
            <person name="Sheridan J."/>
            <person name="Sherpa N."/>
            <person name="Shi J."/>
            <person name="Smirnov S."/>
            <person name="Smith C."/>
            <person name="Sougnez C."/>
            <person name="Spencer B."/>
            <person name="Stalker J."/>
            <person name="Stange-thomann N."/>
            <person name="Stavropoulos S."/>
            <person name="Stetson K."/>
            <person name="Stone C."/>
            <person name="Stone S."/>
            <person name="Stubbs M."/>
            <person name="Talamas J."/>
            <person name="Tchuinga P."/>
            <person name="Tenzing P."/>
            <person name="Tesfaye S."/>
            <person name="Theodore J."/>
            <person name="Thoulutsang Y."/>
            <person name="Topham K."/>
            <person name="Towey S."/>
            <person name="Tsamla T."/>
            <person name="Tsomo N."/>
            <person name="Vallee D."/>
            <person name="Vassiliev H."/>
            <person name="Venkataraman V."/>
            <person name="Vinson J."/>
            <person name="Vo A."/>
            <person name="Wade C."/>
            <person name="Wang S."/>
            <person name="Wangchuk T."/>
            <person name="Wangdi T."/>
            <person name="Whittaker C."/>
            <person name="Wilkinson J."/>
            <person name="Wu Y."/>
            <person name="Wyman D."/>
            <person name="Yadav S."/>
            <person name="Yang S."/>
            <person name="Yang X."/>
            <person name="Yeager S."/>
            <person name="Yee E."/>
            <person name="Young G."/>
            <person name="Zainoun J."/>
            <person name="Zembeck L."/>
            <person name="Zimmer A."/>
            <person name="Zody M."/>
            <person name="Lander E."/>
        </authorList>
    </citation>
    <scope>NUCLEOTIDE SEQUENCE [LARGE SCALE GENOMIC DNA]</scope>
</reference>
<evidence type="ECO:0000256" key="6">
    <source>
        <dbReference type="ARBA" id="ARBA00022490"/>
    </source>
</evidence>
<dbReference type="InterPro" id="IPR019519">
    <property type="entry name" value="Elp5"/>
</dbReference>
<evidence type="ECO:0000313" key="9">
    <source>
        <dbReference type="Ensembl" id="ENSCSAVP00000009934.1"/>
    </source>
</evidence>
<evidence type="ECO:0000256" key="2">
    <source>
        <dbReference type="ARBA" id="ARBA00004496"/>
    </source>
</evidence>
<dbReference type="Gene3D" id="3.40.50.300">
    <property type="entry name" value="P-loop containing nucleotide triphosphate hydrolases"/>
    <property type="match status" value="1"/>
</dbReference>
<evidence type="ECO:0000313" key="10">
    <source>
        <dbReference type="Proteomes" id="UP000007875"/>
    </source>
</evidence>
<evidence type="ECO:0000256" key="7">
    <source>
        <dbReference type="ARBA" id="ARBA00022694"/>
    </source>
</evidence>
<comment type="pathway">
    <text evidence="3">tRNA modification; 5-methoxycarbonylmethyl-2-thiouridine-tRNA biosynthesis.</text>
</comment>
<dbReference type="STRING" id="51511.ENSCSAVP00000009934"/>
<dbReference type="UniPathway" id="UPA00988"/>
<evidence type="ECO:0000256" key="8">
    <source>
        <dbReference type="ARBA" id="ARBA00023242"/>
    </source>
</evidence>
<dbReference type="Ensembl" id="ENSCSAVT00000010054.1">
    <property type="protein sequence ID" value="ENSCSAVP00000009934.1"/>
    <property type="gene ID" value="ENSCSAVG00000005848.1"/>
</dbReference>
<dbReference type="GO" id="GO:0002098">
    <property type="term" value="P:tRNA wobble uridine modification"/>
    <property type="evidence" value="ECO:0007669"/>
    <property type="project" value="InterPro"/>
</dbReference>
<name>H2YX73_CIOSA</name>
<evidence type="ECO:0000256" key="3">
    <source>
        <dbReference type="ARBA" id="ARBA00005043"/>
    </source>
</evidence>
<dbReference type="GO" id="GO:0005634">
    <property type="term" value="C:nucleus"/>
    <property type="evidence" value="ECO:0007669"/>
    <property type="project" value="UniProtKB-SubCell"/>
</dbReference>
<dbReference type="Proteomes" id="UP000007875">
    <property type="component" value="Unassembled WGS sequence"/>
</dbReference>
<dbReference type="CDD" id="cd19496">
    <property type="entry name" value="Elp5"/>
    <property type="match status" value="1"/>
</dbReference>
<protein>
    <recommendedName>
        <fullName evidence="5">Elongator complex protein 5</fullName>
    </recommendedName>
</protein>
<keyword evidence="7" id="KW-0819">tRNA processing</keyword>
<evidence type="ECO:0000256" key="5">
    <source>
        <dbReference type="ARBA" id="ARBA00020264"/>
    </source>
</evidence>
<keyword evidence="8" id="KW-0539">Nucleus</keyword>
<dbReference type="PANTHER" id="PTHR15641:SF1">
    <property type="entry name" value="ELONGATOR COMPLEX PROTEIN 5"/>
    <property type="match status" value="1"/>
</dbReference>
<evidence type="ECO:0000256" key="4">
    <source>
        <dbReference type="ARBA" id="ARBA00009567"/>
    </source>
</evidence>
<sequence length="206" mass="23678">MLLKLVNQAEKPGLILIEDSLKVSGTRLFQAFLANQSKDTTVHLFLFENNPKDFLTDLECDNVIIYDFYTDPLGWNCGKIMLPTFSFSKHLHDLTDQNVVAIDSVGMYLINHSASLLCRDLHKLQMNQTIKQCVVLVHCDEILPEVKTSLQYLSNVFLSLTNEEMEVDKSKSKTALVRKWRENILICKTTFKKFNGKLIFSDEEIK</sequence>
<dbReference type="InParanoid" id="H2YX73"/>
<dbReference type="PANTHER" id="PTHR15641">
    <property type="entry name" value="ELONGATOR COMPLEX PROTEIN 5"/>
    <property type="match status" value="1"/>
</dbReference>
<comment type="subcellular location">
    <subcellularLocation>
        <location evidence="2">Cytoplasm</location>
    </subcellularLocation>
    <subcellularLocation>
        <location evidence="1">Nucleus</location>
    </subcellularLocation>
</comment>
<dbReference type="FunCoup" id="H2YX73">
    <property type="interactions" value="42"/>
</dbReference>
<accession>H2YX73</accession>
<comment type="similarity">
    <text evidence="4">Belongs to the ELP5 family.</text>
</comment>
<dbReference type="GO" id="GO:0000049">
    <property type="term" value="F:tRNA binding"/>
    <property type="evidence" value="ECO:0007669"/>
    <property type="project" value="TreeGrafter"/>
</dbReference>
<reference evidence="9" key="2">
    <citation type="submission" date="2025-08" db="UniProtKB">
        <authorList>
            <consortium name="Ensembl"/>
        </authorList>
    </citation>
    <scope>IDENTIFICATION</scope>
</reference>
<dbReference type="InterPro" id="IPR027417">
    <property type="entry name" value="P-loop_NTPase"/>
</dbReference>
<dbReference type="Pfam" id="PF10483">
    <property type="entry name" value="Elong_Iki1"/>
    <property type="match status" value="1"/>
</dbReference>
<keyword evidence="6" id="KW-0963">Cytoplasm</keyword>
<dbReference type="GO" id="GO:0005829">
    <property type="term" value="C:cytosol"/>
    <property type="evidence" value="ECO:0007669"/>
    <property type="project" value="TreeGrafter"/>
</dbReference>
<organism evidence="9 10">
    <name type="scientific">Ciona savignyi</name>
    <name type="common">Pacific transparent sea squirt</name>
    <dbReference type="NCBI Taxonomy" id="51511"/>
    <lineage>
        <taxon>Eukaryota</taxon>
        <taxon>Metazoa</taxon>
        <taxon>Chordata</taxon>
        <taxon>Tunicata</taxon>
        <taxon>Ascidiacea</taxon>
        <taxon>Phlebobranchia</taxon>
        <taxon>Cionidae</taxon>
        <taxon>Ciona</taxon>
    </lineage>
</organism>
<evidence type="ECO:0000256" key="1">
    <source>
        <dbReference type="ARBA" id="ARBA00004123"/>
    </source>
</evidence>
<reference evidence="9" key="3">
    <citation type="submission" date="2025-09" db="UniProtKB">
        <authorList>
            <consortium name="Ensembl"/>
        </authorList>
    </citation>
    <scope>IDENTIFICATION</scope>
</reference>
<dbReference type="AlphaFoldDB" id="H2YX73"/>
<keyword evidence="10" id="KW-1185">Reference proteome</keyword>
<proteinExistence type="inferred from homology"/>
<dbReference type="GO" id="GO:0033588">
    <property type="term" value="C:elongator holoenzyme complex"/>
    <property type="evidence" value="ECO:0007669"/>
    <property type="project" value="InterPro"/>
</dbReference>
<dbReference type="HOGENOM" id="CLU_1334537_0_0_1"/>